<dbReference type="EMBL" id="AUZX01010174">
    <property type="protein sequence ID" value="EQD48940.1"/>
    <property type="molecule type" value="Genomic_DNA"/>
</dbReference>
<gene>
    <name evidence="1" type="ORF">B1A_13872</name>
</gene>
<organism evidence="1">
    <name type="scientific">mine drainage metagenome</name>
    <dbReference type="NCBI Taxonomy" id="410659"/>
    <lineage>
        <taxon>unclassified sequences</taxon>
        <taxon>metagenomes</taxon>
        <taxon>ecological metagenomes</taxon>
    </lineage>
</organism>
<reference evidence="1" key="1">
    <citation type="submission" date="2013-08" db="EMBL/GenBank/DDBJ databases">
        <authorList>
            <person name="Mendez C."/>
            <person name="Richter M."/>
            <person name="Ferrer M."/>
            <person name="Sanchez J."/>
        </authorList>
    </citation>
    <scope>NUCLEOTIDE SEQUENCE</scope>
</reference>
<dbReference type="AlphaFoldDB" id="T1B3K7"/>
<protein>
    <submittedName>
        <fullName evidence="1">Uncharacterized protein</fullName>
    </submittedName>
</protein>
<feature type="non-terminal residue" evidence="1">
    <location>
        <position position="286"/>
    </location>
</feature>
<sequence length="286" mass="32161">MDFNSHDVTYAVAYLDILGFSEFVEDAEKNPVKLQQLDKLFNEVIPREVLPDGRNSKYQAIFGMKCLSISDSFIVSAPISKDLTHPALVVVSMKAIQIAHALLDMGFLVRGAINVGNVYRTDSNILGTGYQDAVKFGDKSGDHPQIVLTDKAANALNELLANKMPRYSIFAKNELGKIILNAIHPEPSYLPDPQGDVNEYFRKYRDTIRENLSHDDLKARTKWLWFTGLFNANVQYFSTIDKSLTIDQLPSITINYLNPPPPLEDNFKWAKPLMAPGVRVKINTDL</sequence>
<proteinExistence type="predicted"/>
<comment type="caution">
    <text evidence="1">The sequence shown here is derived from an EMBL/GenBank/DDBJ whole genome shotgun (WGS) entry which is preliminary data.</text>
</comment>
<name>T1B3K7_9ZZZZ</name>
<accession>T1B3K7</accession>
<evidence type="ECO:0000313" key="1">
    <source>
        <dbReference type="EMBL" id="EQD48940.1"/>
    </source>
</evidence>
<reference evidence="1" key="2">
    <citation type="journal article" date="2014" name="ISME J.">
        <title>Microbial stratification in low pH oxic and suboxic macroscopic growths along an acid mine drainage.</title>
        <authorList>
            <person name="Mendez-Garcia C."/>
            <person name="Mesa V."/>
            <person name="Sprenger R.R."/>
            <person name="Richter M."/>
            <person name="Diez M.S."/>
            <person name="Solano J."/>
            <person name="Bargiela R."/>
            <person name="Golyshina O.V."/>
            <person name="Manteca A."/>
            <person name="Ramos J.L."/>
            <person name="Gallego J.R."/>
            <person name="Llorente I."/>
            <person name="Martins Dos Santos V.A."/>
            <person name="Jensen O.N."/>
            <person name="Pelaez A.I."/>
            <person name="Sanchez J."/>
            <person name="Ferrer M."/>
        </authorList>
    </citation>
    <scope>NUCLEOTIDE SEQUENCE</scope>
</reference>